<sequence>MTPGRVPRFGRYLRPPQERPLLPPLPAARVQAPPRAVHAPTALPGDRREAESRNGRYEGQQFSSRVSAAPNLPVPVSRPPFPAPLPASSLPKSPAGGAFPSHQWYFTHLGLTGAGETGLCFD</sequence>
<keyword evidence="3" id="KW-1185">Reference proteome</keyword>
<dbReference type="Proteomes" id="UP000324222">
    <property type="component" value="Unassembled WGS sequence"/>
</dbReference>
<organism evidence="2 3">
    <name type="scientific">Portunus trituberculatus</name>
    <name type="common">Swimming crab</name>
    <name type="synonym">Neptunus trituberculatus</name>
    <dbReference type="NCBI Taxonomy" id="210409"/>
    <lineage>
        <taxon>Eukaryota</taxon>
        <taxon>Metazoa</taxon>
        <taxon>Ecdysozoa</taxon>
        <taxon>Arthropoda</taxon>
        <taxon>Crustacea</taxon>
        <taxon>Multicrustacea</taxon>
        <taxon>Malacostraca</taxon>
        <taxon>Eumalacostraca</taxon>
        <taxon>Eucarida</taxon>
        <taxon>Decapoda</taxon>
        <taxon>Pleocyemata</taxon>
        <taxon>Brachyura</taxon>
        <taxon>Eubrachyura</taxon>
        <taxon>Portunoidea</taxon>
        <taxon>Portunidae</taxon>
        <taxon>Portuninae</taxon>
        <taxon>Portunus</taxon>
    </lineage>
</organism>
<feature type="region of interest" description="Disordered" evidence="1">
    <location>
        <begin position="1"/>
        <end position="94"/>
    </location>
</feature>
<feature type="compositionally biased region" description="Pro residues" evidence="1">
    <location>
        <begin position="72"/>
        <end position="85"/>
    </location>
</feature>
<name>A0A5B7IKE4_PORTR</name>
<gene>
    <name evidence="2" type="ORF">E2C01_076945</name>
</gene>
<reference evidence="2 3" key="1">
    <citation type="submission" date="2019-05" db="EMBL/GenBank/DDBJ databases">
        <title>Another draft genome of Portunus trituberculatus and its Hox gene families provides insights of decapod evolution.</title>
        <authorList>
            <person name="Jeong J.-H."/>
            <person name="Song I."/>
            <person name="Kim S."/>
            <person name="Choi T."/>
            <person name="Kim D."/>
            <person name="Ryu S."/>
            <person name="Kim W."/>
        </authorList>
    </citation>
    <scope>NUCLEOTIDE SEQUENCE [LARGE SCALE GENOMIC DNA]</scope>
    <source>
        <tissue evidence="2">Muscle</tissue>
    </source>
</reference>
<feature type="compositionally biased region" description="Basic and acidic residues" evidence="1">
    <location>
        <begin position="45"/>
        <end position="56"/>
    </location>
</feature>
<accession>A0A5B7IKE4</accession>
<evidence type="ECO:0000313" key="2">
    <source>
        <dbReference type="EMBL" id="MPC82286.1"/>
    </source>
</evidence>
<evidence type="ECO:0000313" key="3">
    <source>
        <dbReference type="Proteomes" id="UP000324222"/>
    </source>
</evidence>
<feature type="compositionally biased region" description="Low complexity" evidence="1">
    <location>
        <begin position="27"/>
        <end position="37"/>
    </location>
</feature>
<evidence type="ECO:0000256" key="1">
    <source>
        <dbReference type="SAM" id="MobiDB-lite"/>
    </source>
</evidence>
<proteinExistence type="predicted"/>
<comment type="caution">
    <text evidence="2">The sequence shown here is derived from an EMBL/GenBank/DDBJ whole genome shotgun (WGS) entry which is preliminary data.</text>
</comment>
<protein>
    <submittedName>
        <fullName evidence="2">Uncharacterized protein</fullName>
    </submittedName>
</protein>
<dbReference type="AlphaFoldDB" id="A0A5B7IKE4"/>
<dbReference type="EMBL" id="VSRR010059321">
    <property type="protein sequence ID" value="MPC82286.1"/>
    <property type="molecule type" value="Genomic_DNA"/>
</dbReference>